<dbReference type="GO" id="GO:0047372">
    <property type="term" value="F:monoacylglycerol lipase activity"/>
    <property type="evidence" value="ECO:0007669"/>
    <property type="project" value="TreeGrafter"/>
</dbReference>
<comment type="similarity">
    <text evidence="1">Belongs to the AB hydrolase superfamily. AB hydrolase 4 family.</text>
</comment>
<dbReference type="PANTHER" id="PTHR10794">
    <property type="entry name" value="ABHYDROLASE DOMAIN-CONTAINING PROTEIN"/>
    <property type="match status" value="1"/>
</dbReference>
<protein>
    <submittedName>
        <fullName evidence="3">AB-hydrolase YheT</fullName>
    </submittedName>
</protein>
<evidence type="ECO:0000313" key="4">
    <source>
        <dbReference type="Proteomes" id="UP000305948"/>
    </source>
</evidence>
<dbReference type="EMBL" id="ML213530">
    <property type="protein sequence ID" value="TFK46444.1"/>
    <property type="molecule type" value="Genomic_DNA"/>
</dbReference>
<accession>A0A5C3MMG1</accession>
<proteinExistence type="inferred from homology"/>
<evidence type="ECO:0000256" key="1">
    <source>
        <dbReference type="ARBA" id="ARBA00010884"/>
    </source>
</evidence>
<dbReference type="GO" id="GO:0051793">
    <property type="term" value="P:medium-chain fatty acid catabolic process"/>
    <property type="evidence" value="ECO:0007669"/>
    <property type="project" value="TreeGrafter"/>
</dbReference>
<dbReference type="InterPro" id="IPR012020">
    <property type="entry name" value="ABHD4"/>
</dbReference>
<dbReference type="InterPro" id="IPR050960">
    <property type="entry name" value="AB_hydrolase_4_sf"/>
</dbReference>
<evidence type="ECO:0000256" key="2">
    <source>
        <dbReference type="PIRSR" id="PIRSR005211-1"/>
    </source>
</evidence>
<dbReference type="GO" id="GO:0008126">
    <property type="term" value="F:acetylesterase activity"/>
    <property type="evidence" value="ECO:0007669"/>
    <property type="project" value="TreeGrafter"/>
</dbReference>
<keyword evidence="4" id="KW-1185">Reference proteome</keyword>
<dbReference type="Proteomes" id="UP000305948">
    <property type="component" value="Unassembled WGS sequence"/>
</dbReference>
<dbReference type="GO" id="GO:0051792">
    <property type="term" value="P:medium-chain fatty acid biosynthetic process"/>
    <property type="evidence" value="ECO:0007669"/>
    <property type="project" value="TreeGrafter"/>
</dbReference>
<dbReference type="PANTHER" id="PTHR10794:SF63">
    <property type="entry name" value="ALPHA_BETA HYDROLASE 1, ISOFORM A"/>
    <property type="match status" value="1"/>
</dbReference>
<dbReference type="OrthoDB" id="5954035at2759"/>
<feature type="active site" description="Charge relay system" evidence="2">
    <location>
        <position position="155"/>
    </location>
</feature>
<sequence>MPSLRQNGISFRPHRWCFGPHMQTVYDTVQLWLRRPALAYQRKWLRMPDQGLISIDFYPSFADRPLQQDECFVIVIPGLTGGSEHAYITAFSEAICLGQSPVPIRCVVCNYRGCSNTPIVTPKFYHGGGTQDLRCAILYLMTAFPGHKLFGIGFSLGSNVLVKYAGEEGKRCPLTGIISLGNIWDYVQAAKHMETGPWLNRFFYKYMLGRAIREVVMKHPNMYGLPAISEGKLRTRLRSASMSVLLHTRWVSFELCVANFLCPLFGFASTQDYYARTSSMRYIDKVAIPCLALNSRDDPIVPPQCLPFCQALASPWFILATTRYGGHIGWVDEDGNRWYIKPVLEFIQALHQCELRPQVRPQLKMQKGMICASDCKAIGFQEVSVTPETNKACQ</sequence>
<keyword evidence="3" id="KW-0378">Hydrolase</keyword>
<dbReference type="SUPFAM" id="SSF53474">
    <property type="entry name" value="alpha/beta-Hydrolases"/>
    <property type="match status" value="1"/>
</dbReference>
<dbReference type="Gene3D" id="3.40.50.1820">
    <property type="entry name" value="alpha/beta hydrolase"/>
    <property type="match status" value="1"/>
</dbReference>
<dbReference type="AlphaFoldDB" id="A0A5C3MMG1"/>
<gene>
    <name evidence="3" type="ORF">OE88DRAFT_922610</name>
</gene>
<evidence type="ECO:0000313" key="3">
    <source>
        <dbReference type="EMBL" id="TFK46444.1"/>
    </source>
</evidence>
<feature type="active site" description="Charge relay system" evidence="2">
    <location>
        <position position="298"/>
    </location>
</feature>
<dbReference type="InterPro" id="IPR029058">
    <property type="entry name" value="AB_hydrolase_fold"/>
</dbReference>
<dbReference type="STRING" id="5364.A0A5C3MMG1"/>
<reference evidence="3 4" key="1">
    <citation type="journal article" date="2019" name="Nat. Ecol. Evol.">
        <title>Megaphylogeny resolves global patterns of mushroom evolution.</title>
        <authorList>
            <person name="Varga T."/>
            <person name="Krizsan K."/>
            <person name="Foldi C."/>
            <person name="Dima B."/>
            <person name="Sanchez-Garcia M."/>
            <person name="Sanchez-Ramirez S."/>
            <person name="Szollosi G.J."/>
            <person name="Szarkandi J.G."/>
            <person name="Papp V."/>
            <person name="Albert L."/>
            <person name="Andreopoulos W."/>
            <person name="Angelini C."/>
            <person name="Antonin V."/>
            <person name="Barry K.W."/>
            <person name="Bougher N.L."/>
            <person name="Buchanan P."/>
            <person name="Buyck B."/>
            <person name="Bense V."/>
            <person name="Catcheside P."/>
            <person name="Chovatia M."/>
            <person name="Cooper J."/>
            <person name="Damon W."/>
            <person name="Desjardin D."/>
            <person name="Finy P."/>
            <person name="Geml J."/>
            <person name="Haridas S."/>
            <person name="Hughes K."/>
            <person name="Justo A."/>
            <person name="Karasinski D."/>
            <person name="Kautmanova I."/>
            <person name="Kiss B."/>
            <person name="Kocsube S."/>
            <person name="Kotiranta H."/>
            <person name="LaButti K.M."/>
            <person name="Lechner B.E."/>
            <person name="Liimatainen K."/>
            <person name="Lipzen A."/>
            <person name="Lukacs Z."/>
            <person name="Mihaltcheva S."/>
            <person name="Morgado L.N."/>
            <person name="Niskanen T."/>
            <person name="Noordeloos M.E."/>
            <person name="Ohm R.A."/>
            <person name="Ortiz-Santana B."/>
            <person name="Ovrebo C."/>
            <person name="Racz N."/>
            <person name="Riley R."/>
            <person name="Savchenko A."/>
            <person name="Shiryaev A."/>
            <person name="Soop K."/>
            <person name="Spirin V."/>
            <person name="Szebenyi C."/>
            <person name="Tomsovsky M."/>
            <person name="Tulloss R.E."/>
            <person name="Uehling J."/>
            <person name="Grigoriev I.V."/>
            <person name="Vagvolgyi C."/>
            <person name="Papp T."/>
            <person name="Martin F.M."/>
            <person name="Miettinen O."/>
            <person name="Hibbett D.S."/>
            <person name="Nagy L.G."/>
        </authorList>
    </citation>
    <scope>NUCLEOTIDE SEQUENCE [LARGE SCALE GENOMIC DNA]</scope>
    <source>
        <strain evidence="3 4">OMC1185</strain>
    </source>
</reference>
<name>A0A5C3MMG1_9AGAM</name>
<feature type="active site" description="Charge relay system" evidence="2">
    <location>
        <position position="327"/>
    </location>
</feature>
<organism evidence="3 4">
    <name type="scientific">Heliocybe sulcata</name>
    <dbReference type="NCBI Taxonomy" id="5364"/>
    <lineage>
        <taxon>Eukaryota</taxon>
        <taxon>Fungi</taxon>
        <taxon>Dikarya</taxon>
        <taxon>Basidiomycota</taxon>
        <taxon>Agaricomycotina</taxon>
        <taxon>Agaricomycetes</taxon>
        <taxon>Gloeophyllales</taxon>
        <taxon>Gloeophyllaceae</taxon>
        <taxon>Heliocybe</taxon>
    </lineage>
</organism>
<dbReference type="PIRSF" id="PIRSF005211">
    <property type="entry name" value="Ab_hydro_YheT"/>
    <property type="match status" value="1"/>
</dbReference>